<proteinExistence type="predicted"/>
<organism evidence="1 2">
    <name type="scientific">Pseudescherichia vulneris NBRC 102420</name>
    <dbReference type="NCBI Taxonomy" id="1115515"/>
    <lineage>
        <taxon>Bacteria</taxon>
        <taxon>Pseudomonadati</taxon>
        <taxon>Pseudomonadota</taxon>
        <taxon>Gammaproteobacteria</taxon>
        <taxon>Enterobacterales</taxon>
        <taxon>Enterobacteriaceae</taxon>
        <taxon>Pseudescherichia</taxon>
    </lineage>
</organism>
<accession>A0A090VPV9</accession>
<protein>
    <submittedName>
        <fullName evidence="1">Uncharacterized protein</fullName>
    </submittedName>
</protein>
<dbReference type="EMBL" id="BBMZ01000006">
    <property type="protein sequence ID" value="GAL57137.1"/>
    <property type="molecule type" value="Genomic_DNA"/>
</dbReference>
<gene>
    <name evidence="1" type="ORF">EV102420_06_00110</name>
</gene>
<dbReference type="Proteomes" id="UP000029462">
    <property type="component" value="Unassembled WGS sequence"/>
</dbReference>
<name>A0A090VPV9_PSEVU</name>
<dbReference type="AlphaFoldDB" id="A0A090VPV9"/>
<evidence type="ECO:0000313" key="1">
    <source>
        <dbReference type="EMBL" id="GAL57137.1"/>
    </source>
</evidence>
<comment type="caution">
    <text evidence="1">The sequence shown here is derived from an EMBL/GenBank/DDBJ whole genome shotgun (WGS) entry which is preliminary data.</text>
</comment>
<dbReference type="STRING" id="1115515.EV102420_06_00110"/>
<evidence type="ECO:0000313" key="2">
    <source>
        <dbReference type="Proteomes" id="UP000029462"/>
    </source>
</evidence>
<keyword evidence="2" id="KW-1185">Reference proteome</keyword>
<sequence>METRVTAMWRGKQYTVTRLACGYLWRMSSTTNPLNGQTLNYDQMINAGIPTGYEDESSTANEA</sequence>
<reference evidence="1 2" key="1">
    <citation type="submission" date="2014-09" db="EMBL/GenBank/DDBJ databases">
        <title>Whole genome shotgun sequence of Escherichia vulneris NBRC 102420.</title>
        <authorList>
            <person name="Yoshida Y."/>
            <person name="Hosoyama A."/>
            <person name="Tsuchikane K."/>
            <person name="Ohji S."/>
            <person name="Ichikawa N."/>
            <person name="Kimura A."/>
            <person name="Yamazoe A."/>
            <person name="Ezaki T."/>
            <person name="Fujita N."/>
        </authorList>
    </citation>
    <scope>NUCLEOTIDE SEQUENCE [LARGE SCALE GENOMIC DNA]</scope>
    <source>
        <strain evidence="1 2">NBRC 102420</strain>
    </source>
</reference>